<dbReference type="SUPFAM" id="SSF55729">
    <property type="entry name" value="Acyl-CoA N-acyltransferases (Nat)"/>
    <property type="match status" value="1"/>
</dbReference>
<organism evidence="2 3">
    <name type="scientific">Stappia albiluteola</name>
    <dbReference type="NCBI Taxonomy" id="2758565"/>
    <lineage>
        <taxon>Bacteria</taxon>
        <taxon>Pseudomonadati</taxon>
        <taxon>Pseudomonadota</taxon>
        <taxon>Alphaproteobacteria</taxon>
        <taxon>Hyphomicrobiales</taxon>
        <taxon>Stappiaceae</taxon>
        <taxon>Stappia</taxon>
    </lineage>
</organism>
<evidence type="ECO:0000313" key="3">
    <source>
        <dbReference type="Proteomes" id="UP000541109"/>
    </source>
</evidence>
<dbReference type="RefSeq" id="WP_182162406.1">
    <property type="nucleotide sequence ID" value="NZ_JACFXV010000038.1"/>
</dbReference>
<keyword evidence="2" id="KW-0808">Transferase</keyword>
<dbReference type="AlphaFoldDB" id="A0A839ABD6"/>
<proteinExistence type="predicted"/>
<evidence type="ECO:0000259" key="1">
    <source>
        <dbReference type="PROSITE" id="PS51186"/>
    </source>
</evidence>
<sequence>MRSSIIDGKGDIRVREANPSDRRAIHAVVSAAFGQPVEADLVDRLRDCGALVVDYVAEDATGRMVGHAAASRVTGAGQGHRLAITCLAPVSVLPDLQRSGIGSKLIRQVIEDLKEKDEDLILVLGDPAYYPRFGFDAGLARLVKAPYAGDAFMALALSEAALTDLPVEVTFATPFEAFE</sequence>
<accession>A0A839ABD6</accession>
<evidence type="ECO:0000313" key="2">
    <source>
        <dbReference type="EMBL" id="MBA5776217.1"/>
    </source>
</evidence>
<reference evidence="2 3" key="1">
    <citation type="submission" date="2020-07" db="EMBL/GenBank/DDBJ databases">
        <title>Stappia sp., F7233, whole genome shotgun sequencing project.</title>
        <authorList>
            <person name="Jiang S."/>
            <person name="Liu Z.W."/>
            <person name="Du Z.J."/>
        </authorList>
    </citation>
    <scope>NUCLEOTIDE SEQUENCE [LARGE SCALE GENOMIC DNA]</scope>
    <source>
        <strain evidence="2 3">F7233</strain>
    </source>
</reference>
<dbReference type="GO" id="GO:0016747">
    <property type="term" value="F:acyltransferase activity, transferring groups other than amino-acyl groups"/>
    <property type="evidence" value="ECO:0007669"/>
    <property type="project" value="InterPro"/>
</dbReference>
<comment type="caution">
    <text evidence="2">The sequence shown here is derived from an EMBL/GenBank/DDBJ whole genome shotgun (WGS) entry which is preliminary data.</text>
</comment>
<name>A0A839ABD6_9HYPH</name>
<dbReference type="CDD" id="cd04301">
    <property type="entry name" value="NAT_SF"/>
    <property type="match status" value="1"/>
</dbReference>
<feature type="domain" description="N-acetyltransferase" evidence="1">
    <location>
        <begin position="12"/>
        <end position="158"/>
    </location>
</feature>
<dbReference type="PROSITE" id="PS51186">
    <property type="entry name" value="GNAT"/>
    <property type="match status" value="1"/>
</dbReference>
<protein>
    <submittedName>
        <fullName evidence="2">N-acetyltransferase</fullName>
    </submittedName>
</protein>
<dbReference type="Pfam" id="PF13527">
    <property type="entry name" value="Acetyltransf_9"/>
    <property type="match status" value="1"/>
</dbReference>
<gene>
    <name evidence="2" type="ORF">H2509_03665</name>
</gene>
<dbReference type="InterPro" id="IPR016181">
    <property type="entry name" value="Acyl_CoA_acyltransferase"/>
</dbReference>
<dbReference type="Gene3D" id="3.40.630.30">
    <property type="match status" value="1"/>
</dbReference>
<dbReference type="InterPro" id="IPR000182">
    <property type="entry name" value="GNAT_dom"/>
</dbReference>
<keyword evidence="3" id="KW-1185">Reference proteome</keyword>
<dbReference type="EMBL" id="JACFXV010000038">
    <property type="protein sequence ID" value="MBA5776217.1"/>
    <property type="molecule type" value="Genomic_DNA"/>
</dbReference>
<dbReference type="Proteomes" id="UP000541109">
    <property type="component" value="Unassembled WGS sequence"/>
</dbReference>